<evidence type="ECO:0008006" key="4">
    <source>
        <dbReference type="Google" id="ProtNLM"/>
    </source>
</evidence>
<feature type="region of interest" description="Disordered" evidence="1">
    <location>
        <begin position="1"/>
        <end position="51"/>
    </location>
</feature>
<feature type="compositionally biased region" description="Basic residues" evidence="1">
    <location>
        <begin position="1"/>
        <end position="13"/>
    </location>
</feature>
<name>A0A2V5KCP5_9BACL</name>
<dbReference type="EMBL" id="QJVJ01000003">
    <property type="protein sequence ID" value="PYI55733.1"/>
    <property type="molecule type" value="Genomic_DNA"/>
</dbReference>
<evidence type="ECO:0000313" key="3">
    <source>
        <dbReference type="Proteomes" id="UP000247476"/>
    </source>
</evidence>
<gene>
    <name evidence="2" type="ORF">DLM86_08405</name>
</gene>
<evidence type="ECO:0000256" key="1">
    <source>
        <dbReference type="SAM" id="MobiDB-lite"/>
    </source>
</evidence>
<accession>A0A2V5KCP5</accession>
<protein>
    <recommendedName>
        <fullName evidence="4">Tyrosine protein kinase</fullName>
    </recommendedName>
</protein>
<dbReference type="RefSeq" id="WP_110839535.1">
    <property type="nucleotide sequence ID" value="NZ_QJVJ01000003.1"/>
</dbReference>
<dbReference type="Proteomes" id="UP000247476">
    <property type="component" value="Unassembled WGS sequence"/>
</dbReference>
<feature type="compositionally biased region" description="Basic residues" evidence="1">
    <location>
        <begin position="122"/>
        <end position="131"/>
    </location>
</feature>
<organism evidence="2 3">
    <name type="scientific">Paenibacillus flagellatus</name>
    <dbReference type="NCBI Taxonomy" id="2211139"/>
    <lineage>
        <taxon>Bacteria</taxon>
        <taxon>Bacillati</taxon>
        <taxon>Bacillota</taxon>
        <taxon>Bacilli</taxon>
        <taxon>Bacillales</taxon>
        <taxon>Paenibacillaceae</taxon>
        <taxon>Paenibacillus</taxon>
    </lineage>
</organism>
<proteinExistence type="predicted"/>
<dbReference type="OrthoDB" id="2629138at2"/>
<feature type="region of interest" description="Disordered" evidence="1">
    <location>
        <begin position="103"/>
        <end position="149"/>
    </location>
</feature>
<evidence type="ECO:0000313" key="2">
    <source>
        <dbReference type="EMBL" id="PYI55733.1"/>
    </source>
</evidence>
<comment type="caution">
    <text evidence="2">The sequence shown here is derived from an EMBL/GenBank/DDBJ whole genome shotgun (WGS) entry which is preliminary data.</text>
</comment>
<dbReference type="AlphaFoldDB" id="A0A2V5KCP5"/>
<reference evidence="2 3" key="1">
    <citation type="submission" date="2018-05" db="EMBL/GenBank/DDBJ databases">
        <title>Paenibacillus flagellatus sp. nov., isolated from selenium mineral soil.</title>
        <authorList>
            <person name="Dai X."/>
        </authorList>
    </citation>
    <scope>NUCLEOTIDE SEQUENCE [LARGE SCALE GENOMIC DNA]</scope>
    <source>
        <strain evidence="2 3">DXL2</strain>
    </source>
</reference>
<keyword evidence="3" id="KW-1185">Reference proteome</keyword>
<sequence>MAKRKGGNRKRTSRAVPIGTEHGSSGPYLNQQNVPGLFGGPSPQPVEGQQSGLQGFASFLDRMGGIDGIMSTMGKIQRMVQMARQFGPMLKLLGSFGNFGSLFGGPQAATKSLPPGRQASGRAKRGLHAPKRPQPSADRSAKRRNGRER</sequence>